<accession>A0ABN8M0W7</accession>
<dbReference type="EMBL" id="CALNXI010000186">
    <property type="protein sequence ID" value="CAH3021540.1"/>
    <property type="molecule type" value="Genomic_DNA"/>
</dbReference>
<comment type="caution">
    <text evidence="2">The sequence shown here is derived from an EMBL/GenBank/DDBJ whole genome shotgun (WGS) entry which is preliminary data.</text>
</comment>
<feature type="compositionally biased region" description="Basic residues" evidence="1">
    <location>
        <begin position="876"/>
        <end position="888"/>
    </location>
</feature>
<keyword evidence="3" id="KW-1185">Reference proteome</keyword>
<feature type="region of interest" description="Disordered" evidence="1">
    <location>
        <begin position="428"/>
        <end position="450"/>
    </location>
</feature>
<reference evidence="2 3" key="1">
    <citation type="submission" date="2022-05" db="EMBL/GenBank/DDBJ databases">
        <authorList>
            <consortium name="Genoscope - CEA"/>
            <person name="William W."/>
        </authorList>
    </citation>
    <scope>NUCLEOTIDE SEQUENCE [LARGE SCALE GENOMIC DNA]</scope>
</reference>
<evidence type="ECO:0000313" key="2">
    <source>
        <dbReference type="EMBL" id="CAH3021540.1"/>
    </source>
</evidence>
<feature type="compositionally biased region" description="Basic and acidic residues" evidence="1">
    <location>
        <begin position="889"/>
        <end position="906"/>
    </location>
</feature>
<proteinExistence type="predicted"/>
<evidence type="ECO:0000313" key="3">
    <source>
        <dbReference type="Proteomes" id="UP001159427"/>
    </source>
</evidence>
<name>A0ABN8M0W7_9CNID</name>
<sequence>IPNKTLLSPREPMKSWIMELWLQNHKENEWPLELSICQQNAVHVTNAKRDYTTEDIERMCPVSFFAKHNYKYVETASASHSVDDECYASCSSEGGSLDRRLEYHDITDGRINATFFRDTGECRGGYEEPIVSTYCETSGEKKGIESCQNAFTVPLNPKSQTEAPFYESVDLPLSNEQLLAPMHNTSVVSRGTTTTITRTSVAEKTEGCEKSLKTMPNGSLGYLSPLEKYSDGGNLSKSLPVKESRSSSLFYSSTDVSPSTRSHSVNFKGCSADANRPMGGMGRIEAQPTSKHNYKYVETASASYGVDDEYYASCSSEGGSLDRRLEYHDTTDGRISATFFRDTGECRGGYEEPIVSTYCETSGEKKGIENCQNAFTVPLNPKSQTENPLYESVDLPLSNEQLLAPTHNKSIVSRDTAKTITRTSVAEKTEGFEKSLKTMPNGSSSYLSPLEKYSDRGNLSKSLPVKESRSSSLFYSSTDVSPSTRSHSVNFKGCSDDANRPMGGMGRIEARPTSIANASNCSNPENMKCDVPSTPIKLKNTTLRDPCSVEKTKSTKRTKRNWTDSVHYSSVELVGSTLNCENGNSSKTENSATYAGLHECCSAEYQVLISNLSNVESHKSEAENDYDDVLDEDQTIMKNKDDYFIYDDVISFPVNGGEVVNSGFNKKDDSLIADYPNRAVRLEQKNVSDNPQRDAKEDMNTAQYQKVKSLDHDGNSMNGKIQQNSLDNKHLRQCQNKTEVASGAVCPISTKMPQRAEHNSDPRESGQSMAGPVNQEDDVVRYKLQRNTASNEHTFINNYENFSCDLDQGDNSNSMRRNTERREGYNKYVDCETESQFSSNQSNARNCSYENATYYLATPPSQLSKGARKISSGSQAKRKSKSCQKRHKEKTDADRASAVEDMHSTSERPMQNQSLMARLNDPELNIIQF</sequence>
<feature type="region of interest" description="Disordered" evidence="1">
    <location>
        <begin position="860"/>
        <end position="915"/>
    </location>
</feature>
<feature type="region of interest" description="Disordered" evidence="1">
    <location>
        <begin position="753"/>
        <end position="772"/>
    </location>
</feature>
<feature type="compositionally biased region" description="Basic and acidic residues" evidence="1">
    <location>
        <begin position="754"/>
        <end position="764"/>
    </location>
</feature>
<gene>
    <name evidence="2" type="ORF">PEVE_00011800</name>
</gene>
<organism evidence="2 3">
    <name type="scientific">Porites evermanni</name>
    <dbReference type="NCBI Taxonomy" id="104178"/>
    <lineage>
        <taxon>Eukaryota</taxon>
        <taxon>Metazoa</taxon>
        <taxon>Cnidaria</taxon>
        <taxon>Anthozoa</taxon>
        <taxon>Hexacorallia</taxon>
        <taxon>Scleractinia</taxon>
        <taxon>Fungiina</taxon>
        <taxon>Poritidae</taxon>
        <taxon>Porites</taxon>
    </lineage>
</organism>
<evidence type="ECO:0000256" key="1">
    <source>
        <dbReference type="SAM" id="MobiDB-lite"/>
    </source>
</evidence>
<feature type="compositionally biased region" description="Polar residues" evidence="1">
    <location>
        <begin position="438"/>
        <end position="447"/>
    </location>
</feature>
<feature type="non-terminal residue" evidence="2">
    <location>
        <position position="1"/>
    </location>
</feature>
<dbReference type="Proteomes" id="UP001159427">
    <property type="component" value="Unassembled WGS sequence"/>
</dbReference>
<protein>
    <submittedName>
        <fullName evidence="2">Uncharacterized protein</fullName>
    </submittedName>
</protein>